<organism evidence="2 3">
    <name type="scientific">Haloferax volcanii</name>
    <name type="common">Halobacterium volcanii</name>
    <dbReference type="NCBI Taxonomy" id="2246"/>
    <lineage>
        <taxon>Archaea</taxon>
        <taxon>Methanobacteriati</taxon>
        <taxon>Methanobacteriota</taxon>
        <taxon>Stenosarchaea group</taxon>
        <taxon>Halobacteria</taxon>
        <taxon>Halobacteriales</taxon>
        <taxon>Haloferacaceae</taxon>
        <taxon>Haloferax</taxon>
    </lineage>
</organism>
<sequence length="493" mass="53123">MSQYMPENGPIGERAETTNRAIGRTTSRRGFLATAGAVGVAGLAGCSGGGGDSPTGTEGGSGSTEQSGTTAGTSGAQDVTVSFWHIFGGELGQTLGDMAAEFSQQNDGITIEAVNNGGYRQNLNQSLQASRAGDPPGIVQIFEVGTRLALDSGSFTPVEEILPEEEIDFDDFLPSVLNYYRMDGTLNSMPFNSSNTIMLYNKSAFEEAGLDPESPPRSLAEVRQAAQTIVDQTDMESGISWPNHTWMQVEQQFAKQDQVLVNQENGRDGRPDQTFFNSEAGRSVYSWWKGMAQDGLYLNPGIEAWGEARQAFLTQKVPMLWDSTSNIVSMQSGAKENGFELGSGYLPTPDGANTGVVIGGGSLWVPDALSDEKKQAAGEFIAYVTQTEQQARWHRNSGYFPVRQSSIDQLTDDGWFENNPNFSTAFDQLQDTEDTPATRGAVMGVFPKTRSINEEISVSIINDQLGVEEGLSRMDTQVGEALAGYNGNYDGSQ</sequence>
<reference evidence="2 3" key="1">
    <citation type="submission" date="2019-07" db="EMBL/GenBank/DDBJ databases">
        <title>Draft genome sequence of Haloferax volcanii SS0101, isolated from salt farm in Samut Sakhon, Thailand.</title>
        <authorList>
            <person name="Wanthongcharoen S."/>
            <person name="Yamprayoonswat W."/>
            <person name="Ruangsuj P."/>
            <person name="Thongpramul N."/>
            <person name="Jumpathong W."/>
            <person name="Sittihan S."/>
            <person name="Kanjanavas P."/>
            <person name="Yasawong M."/>
        </authorList>
    </citation>
    <scope>NUCLEOTIDE SEQUENCE [LARGE SCALE GENOMIC DNA]</scope>
    <source>
        <strain evidence="2 3">SS0101</strain>
    </source>
</reference>
<dbReference type="SUPFAM" id="SSF53850">
    <property type="entry name" value="Periplasmic binding protein-like II"/>
    <property type="match status" value="1"/>
</dbReference>
<dbReference type="EMBL" id="VMTR01000005">
    <property type="protein sequence ID" value="TVT96307.1"/>
    <property type="molecule type" value="Genomic_DNA"/>
</dbReference>
<evidence type="ECO:0000313" key="2">
    <source>
        <dbReference type="EMBL" id="TVT96307.1"/>
    </source>
</evidence>
<dbReference type="Gene3D" id="3.40.190.10">
    <property type="entry name" value="Periplasmic binding protein-like II"/>
    <property type="match status" value="2"/>
</dbReference>
<accession>A0A558GEW0</accession>
<protein>
    <submittedName>
        <fullName evidence="2">ABC transporter substrate-binding protein</fullName>
    </submittedName>
</protein>
<dbReference type="Proteomes" id="UP000320212">
    <property type="component" value="Unassembled WGS sequence"/>
</dbReference>
<gene>
    <name evidence="2" type="ORF">FQA18_01715</name>
</gene>
<comment type="caution">
    <text evidence="2">The sequence shown here is derived from an EMBL/GenBank/DDBJ whole genome shotgun (WGS) entry which is preliminary data.</text>
</comment>
<dbReference type="InterPro" id="IPR050490">
    <property type="entry name" value="Bact_solute-bd_prot1"/>
</dbReference>
<name>A0A558GEW0_HALVO</name>
<feature type="region of interest" description="Disordered" evidence="1">
    <location>
        <begin position="49"/>
        <end position="75"/>
    </location>
</feature>
<feature type="compositionally biased region" description="Gly residues" evidence="1">
    <location>
        <begin position="49"/>
        <end position="62"/>
    </location>
</feature>
<dbReference type="Pfam" id="PF13416">
    <property type="entry name" value="SBP_bac_8"/>
    <property type="match status" value="1"/>
</dbReference>
<evidence type="ECO:0000256" key="1">
    <source>
        <dbReference type="SAM" id="MobiDB-lite"/>
    </source>
</evidence>
<feature type="compositionally biased region" description="Low complexity" evidence="1">
    <location>
        <begin position="63"/>
        <end position="75"/>
    </location>
</feature>
<dbReference type="RefSeq" id="WP_144858368.1">
    <property type="nucleotide sequence ID" value="NZ_VMTR01000005.1"/>
</dbReference>
<dbReference type="PANTHER" id="PTHR43649">
    <property type="entry name" value="ARABINOSE-BINDING PROTEIN-RELATED"/>
    <property type="match status" value="1"/>
</dbReference>
<dbReference type="InterPro" id="IPR006311">
    <property type="entry name" value="TAT_signal"/>
</dbReference>
<dbReference type="PROSITE" id="PS51318">
    <property type="entry name" value="TAT"/>
    <property type="match status" value="1"/>
</dbReference>
<dbReference type="PANTHER" id="PTHR43649:SF12">
    <property type="entry name" value="DIACETYLCHITOBIOSE BINDING PROTEIN DASA"/>
    <property type="match status" value="1"/>
</dbReference>
<evidence type="ECO:0000313" key="3">
    <source>
        <dbReference type="Proteomes" id="UP000320212"/>
    </source>
</evidence>
<dbReference type="CDD" id="cd14748">
    <property type="entry name" value="PBP2_UgpB"/>
    <property type="match status" value="1"/>
</dbReference>
<dbReference type="AlphaFoldDB" id="A0A558GEW0"/>
<proteinExistence type="predicted"/>
<dbReference type="InterPro" id="IPR006059">
    <property type="entry name" value="SBP"/>
</dbReference>
<feature type="region of interest" description="Disordered" evidence="1">
    <location>
        <begin position="1"/>
        <end position="24"/>
    </location>
</feature>